<evidence type="ECO:0000256" key="1">
    <source>
        <dbReference type="SAM" id="Phobius"/>
    </source>
</evidence>
<keyword evidence="1" id="KW-0812">Transmembrane</keyword>
<gene>
    <name evidence="2" type="ORF">A3F24_01835</name>
</gene>
<dbReference type="EMBL" id="MHIX01000043">
    <property type="protein sequence ID" value="OGY58496.1"/>
    <property type="molecule type" value="Genomic_DNA"/>
</dbReference>
<protein>
    <submittedName>
        <fullName evidence="2">Uncharacterized protein</fullName>
    </submittedName>
</protein>
<name>A0A1G1Z3A4_9BACT</name>
<feature type="transmembrane region" description="Helical" evidence="1">
    <location>
        <begin position="12"/>
        <end position="30"/>
    </location>
</feature>
<keyword evidence="1" id="KW-0472">Membrane</keyword>
<reference evidence="2 3" key="1">
    <citation type="journal article" date="2016" name="Nat. Commun.">
        <title>Thousands of microbial genomes shed light on interconnected biogeochemical processes in an aquifer system.</title>
        <authorList>
            <person name="Anantharaman K."/>
            <person name="Brown C.T."/>
            <person name="Hug L.A."/>
            <person name="Sharon I."/>
            <person name="Castelle C.J."/>
            <person name="Probst A.J."/>
            <person name="Thomas B.C."/>
            <person name="Singh A."/>
            <person name="Wilkins M.J."/>
            <person name="Karaoz U."/>
            <person name="Brodie E.L."/>
            <person name="Williams K.H."/>
            <person name="Hubbard S.S."/>
            <person name="Banfield J.F."/>
        </authorList>
    </citation>
    <scope>NUCLEOTIDE SEQUENCE [LARGE SCALE GENOMIC DNA]</scope>
</reference>
<evidence type="ECO:0000313" key="2">
    <source>
        <dbReference type="EMBL" id="OGY58496.1"/>
    </source>
</evidence>
<dbReference type="AlphaFoldDB" id="A0A1G1Z3A4"/>
<sequence>MGKRKIEQFLEFLIIGLGVNTVENLLVVQYTTKVEITWEIFSTSLWFAIPFAVISEIIVDHPEFWKIFSRKKKES</sequence>
<evidence type="ECO:0000313" key="3">
    <source>
        <dbReference type="Proteomes" id="UP000178515"/>
    </source>
</evidence>
<organism evidence="2 3">
    <name type="scientific">Candidatus Colwellbacteria bacterium RIFCSPHIGHO2_12_FULL_44_17</name>
    <dbReference type="NCBI Taxonomy" id="1797689"/>
    <lineage>
        <taxon>Bacteria</taxon>
        <taxon>Candidatus Colwelliibacteriota</taxon>
    </lineage>
</organism>
<feature type="transmembrane region" description="Helical" evidence="1">
    <location>
        <begin position="36"/>
        <end position="59"/>
    </location>
</feature>
<dbReference type="Proteomes" id="UP000178515">
    <property type="component" value="Unassembled WGS sequence"/>
</dbReference>
<accession>A0A1G1Z3A4</accession>
<keyword evidence="1" id="KW-1133">Transmembrane helix</keyword>
<proteinExistence type="predicted"/>
<comment type="caution">
    <text evidence="2">The sequence shown here is derived from an EMBL/GenBank/DDBJ whole genome shotgun (WGS) entry which is preliminary data.</text>
</comment>